<feature type="region of interest" description="Disordered" evidence="1">
    <location>
        <begin position="320"/>
        <end position="362"/>
    </location>
</feature>
<feature type="compositionally biased region" description="Low complexity" evidence="1">
    <location>
        <begin position="33"/>
        <end position="47"/>
    </location>
</feature>
<gene>
    <name evidence="2" type="ORF">SLEP1_g51336</name>
</gene>
<feature type="compositionally biased region" description="Polar residues" evidence="1">
    <location>
        <begin position="235"/>
        <end position="257"/>
    </location>
</feature>
<dbReference type="Proteomes" id="UP001054252">
    <property type="component" value="Unassembled WGS sequence"/>
</dbReference>
<name>A0AAV5M5B6_9ROSI</name>
<feature type="compositionally biased region" description="Basic and acidic residues" evidence="1">
    <location>
        <begin position="99"/>
        <end position="120"/>
    </location>
</feature>
<feature type="compositionally biased region" description="Basic and acidic residues" evidence="1">
    <location>
        <begin position="52"/>
        <end position="87"/>
    </location>
</feature>
<feature type="region of interest" description="Disordered" evidence="1">
    <location>
        <begin position="1"/>
        <end position="139"/>
    </location>
</feature>
<feature type="region of interest" description="Disordered" evidence="1">
    <location>
        <begin position="228"/>
        <end position="289"/>
    </location>
</feature>
<accession>A0AAV5M5B6</accession>
<organism evidence="2 3">
    <name type="scientific">Rubroshorea leprosula</name>
    <dbReference type="NCBI Taxonomy" id="152421"/>
    <lineage>
        <taxon>Eukaryota</taxon>
        <taxon>Viridiplantae</taxon>
        <taxon>Streptophyta</taxon>
        <taxon>Embryophyta</taxon>
        <taxon>Tracheophyta</taxon>
        <taxon>Spermatophyta</taxon>
        <taxon>Magnoliopsida</taxon>
        <taxon>eudicotyledons</taxon>
        <taxon>Gunneridae</taxon>
        <taxon>Pentapetalae</taxon>
        <taxon>rosids</taxon>
        <taxon>malvids</taxon>
        <taxon>Malvales</taxon>
        <taxon>Dipterocarpaceae</taxon>
        <taxon>Rubroshorea</taxon>
    </lineage>
</organism>
<evidence type="ECO:0000313" key="2">
    <source>
        <dbReference type="EMBL" id="GKV44118.1"/>
    </source>
</evidence>
<comment type="caution">
    <text evidence="2">The sequence shown here is derived from an EMBL/GenBank/DDBJ whole genome shotgun (WGS) entry which is preliminary data.</text>
</comment>
<feature type="compositionally biased region" description="Basic and acidic residues" evidence="1">
    <location>
        <begin position="320"/>
        <end position="337"/>
    </location>
</feature>
<keyword evidence="3" id="KW-1185">Reference proteome</keyword>
<reference evidence="2 3" key="1">
    <citation type="journal article" date="2021" name="Commun. Biol.">
        <title>The genome of Shorea leprosula (Dipterocarpaceae) highlights the ecological relevance of drought in aseasonal tropical rainforests.</title>
        <authorList>
            <person name="Ng K.K.S."/>
            <person name="Kobayashi M.J."/>
            <person name="Fawcett J.A."/>
            <person name="Hatakeyama M."/>
            <person name="Paape T."/>
            <person name="Ng C.H."/>
            <person name="Ang C.C."/>
            <person name="Tnah L.H."/>
            <person name="Lee C.T."/>
            <person name="Nishiyama T."/>
            <person name="Sese J."/>
            <person name="O'Brien M.J."/>
            <person name="Copetti D."/>
            <person name="Mohd Noor M.I."/>
            <person name="Ong R.C."/>
            <person name="Putra M."/>
            <person name="Sireger I.Z."/>
            <person name="Indrioko S."/>
            <person name="Kosugi Y."/>
            <person name="Izuno A."/>
            <person name="Isagi Y."/>
            <person name="Lee S.L."/>
            <person name="Shimizu K.K."/>
        </authorList>
    </citation>
    <scope>NUCLEOTIDE SEQUENCE [LARGE SCALE GENOMIC DNA]</scope>
    <source>
        <strain evidence="2">214</strain>
    </source>
</reference>
<dbReference type="AlphaFoldDB" id="A0AAV5M5B6"/>
<proteinExistence type="predicted"/>
<feature type="compositionally biased region" description="Basic and acidic residues" evidence="1">
    <location>
        <begin position="1"/>
        <end position="10"/>
    </location>
</feature>
<dbReference type="EMBL" id="BPVZ01000177">
    <property type="protein sequence ID" value="GKV44118.1"/>
    <property type="molecule type" value="Genomic_DNA"/>
</dbReference>
<protein>
    <submittedName>
        <fullName evidence="2">Uncharacterized protein</fullName>
    </submittedName>
</protein>
<evidence type="ECO:0000256" key="1">
    <source>
        <dbReference type="SAM" id="MobiDB-lite"/>
    </source>
</evidence>
<evidence type="ECO:0000313" key="3">
    <source>
        <dbReference type="Proteomes" id="UP001054252"/>
    </source>
</evidence>
<sequence>MESKNEDQKNKSKYKYKKNSKTDSNPPFPAEDGNNNNNGNGANIIAAPRFRKTSEEKLKKKNSESSLRHYYRLEEEEEWRNRKDKITTGENPSYGDSGELSKKEQDSRSESGQMPKKDTGEELGSESEERSGNPSGDGSLWRAQIHILSKKQWNVEVSKDWGVPMLRQAETWTHPWSSILAQVKENEGEEERQHRRSVLGFESERAMLMKAFYNDFTGVVQVVDNDEKVKEQRQSQDGQTKKASSPSGQNSAEASSRQSKRIGKTEACEVPTKGNQLPSGGDRGADKRRAIEDRKARVAIIVEITQVRVTALRIPIVSQKKDDESLSRGVGEEEKHSLSTFVQSLKKKGRTQIHPSNTGRNV</sequence>
<feature type="compositionally biased region" description="Polar residues" evidence="1">
    <location>
        <begin position="353"/>
        <end position="362"/>
    </location>
</feature>